<evidence type="ECO:0000313" key="6">
    <source>
        <dbReference type="Proteomes" id="UP000050867"/>
    </source>
</evidence>
<dbReference type="STRING" id="76728.AQ490_07655"/>
<evidence type="ECO:0000259" key="4">
    <source>
        <dbReference type="PROSITE" id="PS51118"/>
    </source>
</evidence>
<feature type="domain" description="HTH hxlR-type" evidence="4">
    <location>
        <begin position="11"/>
        <end position="109"/>
    </location>
</feature>
<dbReference type="Proteomes" id="UP000050867">
    <property type="component" value="Unassembled WGS sequence"/>
</dbReference>
<accession>A0A0T6LMZ9</accession>
<dbReference type="PROSITE" id="PS51118">
    <property type="entry name" value="HTH_HXLR"/>
    <property type="match status" value="1"/>
</dbReference>
<evidence type="ECO:0000313" key="5">
    <source>
        <dbReference type="EMBL" id="KRV47332.1"/>
    </source>
</evidence>
<evidence type="ECO:0000256" key="1">
    <source>
        <dbReference type="ARBA" id="ARBA00023015"/>
    </source>
</evidence>
<dbReference type="EMBL" id="LLZU01000037">
    <property type="protein sequence ID" value="KRV47332.1"/>
    <property type="molecule type" value="Genomic_DNA"/>
</dbReference>
<dbReference type="eggNOG" id="COG1733">
    <property type="taxonomic scope" value="Bacteria"/>
</dbReference>
<dbReference type="AlphaFoldDB" id="A0A0T6LMZ9"/>
<dbReference type="InterPro" id="IPR002577">
    <property type="entry name" value="HTH_HxlR"/>
</dbReference>
<sequence length="156" mass="16970">MLGRSYEGQNCSAARALEVVGERWTLLILRDALLRGMTRFGEFHTSLGVAKNVLSTRLDRLVTEGLLERRRYSAKPDHHEYLPTEKGIDLLPVIVALAAWGDRWAAPDGPPVVFRHADCGAPITQDLTCHTCGPVPAAAVHTTPGPGMPERPAAAR</sequence>
<comment type="caution">
    <text evidence="5">The sequence shown here is derived from an EMBL/GenBank/DDBJ whole genome shotgun (WGS) entry which is preliminary data.</text>
</comment>
<organism evidence="5 6">
    <name type="scientific">Wenjunlia vitaminophila</name>
    <name type="common">Streptomyces vitaminophilus</name>
    <dbReference type="NCBI Taxonomy" id="76728"/>
    <lineage>
        <taxon>Bacteria</taxon>
        <taxon>Bacillati</taxon>
        <taxon>Actinomycetota</taxon>
        <taxon>Actinomycetes</taxon>
        <taxon>Kitasatosporales</taxon>
        <taxon>Streptomycetaceae</taxon>
        <taxon>Wenjunlia</taxon>
    </lineage>
</organism>
<dbReference type="OrthoDB" id="9792527at2"/>
<dbReference type="InterPro" id="IPR036390">
    <property type="entry name" value="WH_DNA-bd_sf"/>
</dbReference>
<evidence type="ECO:0000256" key="3">
    <source>
        <dbReference type="ARBA" id="ARBA00023163"/>
    </source>
</evidence>
<dbReference type="GO" id="GO:0003677">
    <property type="term" value="F:DNA binding"/>
    <property type="evidence" value="ECO:0007669"/>
    <property type="project" value="UniProtKB-KW"/>
</dbReference>
<dbReference type="Pfam" id="PF01638">
    <property type="entry name" value="HxlR"/>
    <property type="match status" value="1"/>
</dbReference>
<dbReference type="Gene3D" id="1.10.10.10">
    <property type="entry name" value="Winged helix-like DNA-binding domain superfamily/Winged helix DNA-binding domain"/>
    <property type="match status" value="1"/>
</dbReference>
<dbReference type="PANTHER" id="PTHR33204">
    <property type="entry name" value="TRANSCRIPTIONAL REGULATOR, MARR FAMILY"/>
    <property type="match status" value="1"/>
</dbReference>
<keyword evidence="2" id="KW-0238">DNA-binding</keyword>
<keyword evidence="3" id="KW-0804">Transcription</keyword>
<dbReference type="PANTHER" id="PTHR33204:SF18">
    <property type="entry name" value="TRANSCRIPTIONAL REGULATORY PROTEIN"/>
    <property type="match status" value="1"/>
</dbReference>
<evidence type="ECO:0000256" key="2">
    <source>
        <dbReference type="ARBA" id="ARBA00023125"/>
    </source>
</evidence>
<dbReference type="InterPro" id="IPR036388">
    <property type="entry name" value="WH-like_DNA-bd_sf"/>
</dbReference>
<dbReference type="SUPFAM" id="SSF46785">
    <property type="entry name" value="Winged helix' DNA-binding domain"/>
    <property type="match status" value="1"/>
</dbReference>
<reference evidence="5 6" key="1">
    <citation type="submission" date="2015-10" db="EMBL/GenBank/DDBJ databases">
        <title>Draft genome sequence of pyrrolomycin-producing Streptomyces vitaminophilus.</title>
        <authorList>
            <person name="Graham D.E."/>
            <person name="Mahan K.M."/>
            <person name="Klingeman D.M."/>
            <person name="Hettich R.L."/>
            <person name="Parry R.J."/>
        </authorList>
    </citation>
    <scope>NUCLEOTIDE SEQUENCE [LARGE SCALE GENOMIC DNA]</scope>
    <source>
        <strain evidence="5 6">ATCC 31673</strain>
    </source>
</reference>
<keyword evidence="1" id="KW-0805">Transcription regulation</keyword>
<protein>
    <submittedName>
        <fullName evidence="5">HxlR family transcriptional regulator</fullName>
    </submittedName>
</protein>
<dbReference type="RefSeq" id="WP_018384216.1">
    <property type="nucleotide sequence ID" value="NZ_LLZU01000037.1"/>
</dbReference>
<keyword evidence="6" id="KW-1185">Reference proteome</keyword>
<name>A0A0T6LMZ9_WENVI</name>
<gene>
    <name evidence="5" type="ORF">AQ490_07655</name>
</gene>
<proteinExistence type="predicted"/>